<evidence type="ECO:0000313" key="8">
    <source>
        <dbReference type="Proteomes" id="UP001209878"/>
    </source>
</evidence>
<evidence type="ECO:0000259" key="6">
    <source>
        <dbReference type="SMART" id="SM00249"/>
    </source>
</evidence>
<keyword evidence="5" id="KW-1133">Transmembrane helix</keyword>
<reference evidence="7" key="1">
    <citation type="journal article" date="2023" name="Mol. Biol. Evol.">
        <title>Third-Generation Sequencing Reveals the Adaptive Role of the Epigenome in Three Deep-Sea Polychaetes.</title>
        <authorList>
            <person name="Perez M."/>
            <person name="Aroh O."/>
            <person name="Sun Y."/>
            <person name="Lan Y."/>
            <person name="Juniper S.K."/>
            <person name="Young C.R."/>
            <person name="Angers B."/>
            <person name="Qian P.Y."/>
        </authorList>
    </citation>
    <scope>NUCLEOTIDE SEQUENCE</scope>
    <source>
        <strain evidence="7">R07B-5</strain>
    </source>
</reference>
<sequence length="666" mass="69976">MDTTEETGCYCGTSTSDSGTLMCEKCSQSYHIGCLKYGGLSPLQGDIFFTLICARCSDTGEEIHTRMKLSWQQVVTLVLYNLHLSTAGMQGYFHWKQHICASIVKHWVTLFGNDRSDCVFCDFQWLSVIVFVVTVAVIVFAVTAAVIVFAMTAAVIVFSVTVAVIVFAMTAAVIVFAMTAAVIVFSVTVAVIVFAVTAAVTVFAVTAAVIVFAMTVAVSVFAVTAAVIVFAVTVAVIVFAMTAAVIVFAVTAAVIVFAVTVAVIVFAVTVAVTVFAVTAAVTVFAVTAAVIVFAMTVAVSVFAVTAAVIVFAVTVAVIVFAMTAAVIVFAVTAAVIVFAVTAAVIVFAMTAAVIVFAMTAAVIEFAVTAAVIEFAMTVAVIEFAVTAAVIEFAMTAAVIVFAMTAAVIVFAVTVAVIVFAMTVAVIVKKTATWCGTVAGTLSSGCPRYFRSGTNILKESGWWALAQIVPPSHDTATKSRPSKRQRKDVSPGEPPVKVEGLRKRVQKSSIAAAIALRAKRDMTQDIREIKKSRAASSSSSVDSRLQRPSGTMAVDTTSHLQQTTTAQEVTGRSVPIAGGSTADRQWLTERELMAGDGVPEFLLKDDDESDFEIDPCTLSSPTGAEEDDGDGLPQMAEILAPLKGSPLSEEGLNLNMIGRKIRSVKAG</sequence>
<name>A0AAD9P0D7_RIDPI</name>
<feature type="transmembrane region" description="Helical" evidence="5">
    <location>
        <begin position="216"/>
        <end position="239"/>
    </location>
</feature>
<keyword evidence="8" id="KW-1185">Reference proteome</keyword>
<feature type="compositionally biased region" description="Low complexity" evidence="4">
    <location>
        <begin position="533"/>
        <end position="542"/>
    </location>
</feature>
<evidence type="ECO:0000256" key="2">
    <source>
        <dbReference type="ARBA" id="ARBA00022771"/>
    </source>
</evidence>
<comment type="caution">
    <text evidence="7">The sequence shown here is derived from an EMBL/GenBank/DDBJ whole genome shotgun (WGS) entry which is preliminary data.</text>
</comment>
<feature type="transmembrane region" description="Helical" evidence="5">
    <location>
        <begin position="301"/>
        <end position="329"/>
    </location>
</feature>
<feature type="transmembrane region" description="Helical" evidence="5">
    <location>
        <begin position="396"/>
        <end position="427"/>
    </location>
</feature>
<feature type="transmembrane region" description="Helical" evidence="5">
    <location>
        <begin position="274"/>
        <end position="294"/>
    </location>
</feature>
<feature type="transmembrane region" description="Helical" evidence="5">
    <location>
        <begin position="125"/>
        <end position="149"/>
    </location>
</feature>
<keyword evidence="5" id="KW-0472">Membrane</keyword>
<feature type="domain" description="Zinc finger PHD-type" evidence="6">
    <location>
        <begin position="8"/>
        <end position="57"/>
    </location>
</feature>
<dbReference type="Proteomes" id="UP001209878">
    <property type="component" value="Unassembled WGS sequence"/>
</dbReference>
<feature type="transmembrane region" description="Helical" evidence="5">
    <location>
        <begin position="183"/>
        <end position="210"/>
    </location>
</feature>
<dbReference type="SMART" id="SM00249">
    <property type="entry name" value="PHD"/>
    <property type="match status" value="1"/>
</dbReference>
<evidence type="ECO:0000256" key="5">
    <source>
        <dbReference type="SAM" id="Phobius"/>
    </source>
</evidence>
<feature type="compositionally biased region" description="Polar residues" evidence="4">
    <location>
        <begin position="545"/>
        <end position="569"/>
    </location>
</feature>
<keyword evidence="1" id="KW-0479">Metal-binding</keyword>
<protein>
    <recommendedName>
        <fullName evidence="6">Zinc finger PHD-type domain-containing protein</fullName>
    </recommendedName>
</protein>
<feature type="region of interest" description="Disordered" evidence="4">
    <location>
        <begin position="471"/>
        <end position="503"/>
    </location>
</feature>
<evidence type="ECO:0000256" key="1">
    <source>
        <dbReference type="ARBA" id="ARBA00022723"/>
    </source>
</evidence>
<dbReference type="EMBL" id="JAODUO010000221">
    <property type="protein sequence ID" value="KAK2185843.1"/>
    <property type="molecule type" value="Genomic_DNA"/>
</dbReference>
<dbReference type="AlphaFoldDB" id="A0AAD9P0D7"/>
<proteinExistence type="predicted"/>
<keyword evidence="2" id="KW-0863">Zinc-finger</keyword>
<keyword evidence="3" id="KW-0862">Zinc</keyword>
<feature type="transmembrane region" description="Helical" evidence="5">
    <location>
        <begin position="246"/>
        <end position="268"/>
    </location>
</feature>
<keyword evidence="5" id="KW-0812">Transmembrane</keyword>
<feature type="transmembrane region" description="Helical" evidence="5">
    <location>
        <begin position="155"/>
        <end position="176"/>
    </location>
</feature>
<evidence type="ECO:0000256" key="4">
    <source>
        <dbReference type="SAM" id="MobiDB-lite"/>
    </source>
</evidence>
<feature type="region of interest" description="Disordered" evidence="4">
    <location>
        <begin position="528"/>
        <end position="577"/>
    </location>
</feature>
<evidence type="ECO:0000256" key="3">
    <source>
        <dbReference type="ARBA" id="ARBA00022833"/>
    </source>
</evidence>
<gene>
    <name evidence="7" type="ORF">NP493_221g01028</name>
</gene>
<dbReference type="GO" id="GO:0008270">
    <property type="term" value="F:zinc ion binding"/>
    <property type="evidence" value="ECO:0007669"/>
    <property type="project" value="UniProtKB-KW"/>
</dbReference>
<dbReference type="InterPro" id="IPR011011">
    <property type="entry name" value="Znf_FYVE_PHD"/>
</dbReference>
<feature type="transmembrane region" description="Helical" evidence="5">
    <location>
        <begin position="335"/>
        <end position="358"/>
    </location>
</feature>
<evidence type="ECO:0000313" key="7">
    <source>
        <dbReference type="EMBL" id="KAK2185843.1"/>
    </source>
</evidence>
<dbReference type="SUPFAM" id="SSF57903">
    <property type="entry name" value="FYVE/PHD zinc finger"/>
    <property type="match status" value="1"/>
</dbReference>
<accession>A0AAD9P0D7</accession>
<dbReference type="InterPro" id="IPR019786">
    <property type="entry name" value="Zinc_finger_PHD-type_CS"/>
</dbReference>
<dbReference type="PROSITE" id="PS01359">
    <property type="entry name" value="ZF_PHD_1"/>
    <property type="match status" value="1"/>
</dbReference>
<dbReference type="InterPro" id="IPR001965">
    <property type="entry name" value="Znf_PHD"/>
</dbReference>
<dbReference type="Gene3D" id="3.90.980.20">
    <property type="match status" value="1"/>
</dbReference>
<organism evidence="7 8">
    <name type="scientific">Ridgeia piscesae</name>
    <name type="common">Tubeworm</name>
    <dbReference type="NCBI Taxonomy" id="27915"/>
    <lineage>
        <taxon>Eukaryota</taxon>
        <taxon>Metazoa</taxon>
        <taxon>Spiralia</taxon>
        <taxon>Lophotrochozoa</taxon>
        <taxon>Annelida</taxon>
        <taxon>Polychaeta</taxon>
        <taxon>Sedentaria</taxon>
        <taxon>Canalipalpata</taxon>
        <taxon>Sabellida</taxon>
        <taxon>Siboglinidae</taxon>
        <taxon>Ridgeia</taxon>
    </lineage>
</organism>
<feature type="transmembrane region" description="Helical" evidence="5">
    <location>
        <begin position="365"/>
        <end position="390"/>
    </location>
</feature>